<feature type="compositionally biased region" description="Polar residues" evidence="1">
    <location>
        <begin position="125"/>
        <end position="149"/>
    </location>
</feature>
<evidence type="ECO:0000256" key="1">
    <source>
        <dbReference type="SAM" id="MobiDB-lite"/>
    </source>
</evidence>
<feature type="region of interest" description="Disordered" evidence="1">
    <location>
        <begin position="194"/>
        <end position="270"/>
    </location>
</feature>
<organism evidence="2 3">
    <name type="scientific">Hyaloscypha bicolor E</name>
    <dbReference type="NCBI Taxonomy" id="1095630"/>
    <lineage>
        <taxon>Eukaryota</taxon>
        <taxon>Fungi</taxon>
        <taxon>Dikarya</taxon>
        <taxon>Ascomycota</taxon>
        <taxon>Pezizomycotina</taxon>
        <taxon>Leotiomycetes</taxon>
        <taxon>Helotiales</taxon>
        <taxon>Hyaloscyphaceae</taxon>
        <taxon>Hyaloscypha</taxon>
        <taxon>Hyaloscypha bicolor</taxon>
    </lineage>
</organism>
<feature type="compositionally biased region" description="Basic and acidic residues" evidence="1">
    <location>
        <begin position="296"/>
        <end position="307"/>
    </location>
</feature>
<evidence type="ECO:0000313" key="3">
    <source>
        <dbReference type="Proteomes" id="UP000235371"/>
    </source>
</evidence>
<reference evidence="2 3" key="1">
    <citation type="submission" date="2016-04" db="EMBL/GenBank/DDBJ databases">
        <title>A degradative enzymes factory behind the ericoid mycorrhizal symbiosis.</title>
        <authorList>
            <consortium name="DOE Joint Genome Institute"/>
            <person name="Martino E."/>
            <person name="Morin E."/>
            <person name="Grelet G."/>
            <person name="Kuo A."/>
            <person name="Kohler A."/>
            <person name="Daghino S."/>
            <person name="Barry K."/>
            <person name="Choi C."/>
            <person name="Cichocki N."/>
            <person name="Clum A."/>
            <person name="Copeland A."/>
            <person name="Hainaut M."/>
            <person name="Haridas S."/>
            <person name="Labutti K."/>
            <person name="Lindquist E."/>
            <person name="Lipzen A."/>
            <person name="Khouja H.-R."/>
            <person name="Murat C."/>
            <person name="Ohm R."/>
            <person name="Olson A."/>
            <person name="Spatafora J."/>
            <person name="Veneault-Fourrey C."/>
            <person name="Henrissat B."/>
            <person name="Grigoriev I."/>
            <person name="Martin F."/>
            <person name="Perotto S."/>
        </authorList>
    </citation>
    <scope>NUCLEOTIDE SEQUENCE [LARGE SCALE GENOMIC DNA]</scope>
    <source>
        <strain evidence="2 3">E</strain>
    </source>
</reference>
<dbReference type="RefSeq" id="XP_024737577.1">
    <property type="nucleotide sequence ID" value="XM_024883018.1"/>
</dbReference>
<sequence>MAPNAFSSYNASELNRTISGLNDTKLTLTFKLNLLRSSASSSPTHLATFDDLVDRLVDIGSQIWGLEEQNNKNKESGANTGDDNEEVRKALKSVMVLVGTLDTLGEEVMRLKFALEGVEKAAVSSGKNTLNTTTAASNQGGAPGGSQSIAKAATATPLQDDVATGASPNPAASATAAHEEQRLLKLMLPPEGAQETVGFGKSVPAPPGPRNLPPVGRTSSQNVPAAASTKLQIPAAKKQKLNHASDDQSAASASDSAKIKRELGAPKPAKVPNWAPEGYYYVKSHFRRMPKRKTKKGEAEAERKEVEQPASVEIVHLDGV</sequence>
<dbReference type="AlphaFoldDB" id="A0A2J6TCE3"/>
<name>A0A2J6TCE3_9HELO</name>
<feature type="region of interest" description="Disordered" evidence="1">
    <location>
        <begin position="288"/>
        <end position="320"/>
    </location>
</feature>
<evidence type="ECO:0000313" key="2">
    <source>
        <dbReference type="EMBL" id="PMD60673.1"/>
    </source>
</evidence>
<feature type="region of interest" description="Disordered" evidence="1">
    <location>
        <begin position="123"/>
        <end position="178"/>
    </location>
</feature>
<feature type="compositionally biased region" description="Low complexity" evidence="1">
    <location>
        <begin position="247"/>
        <end position="256"/>
    </location>
</feature>
<proteinExistence type="predicted"/>
<dbReference type="Proteomes" id="UP000235371">
    <property type="component" value="Unassembled WGS sequence"/>
</dbReference>
<dbReference type="InParanoid" id="A0A2J6TCE3"/>
<accession>A0A2J6TCE3</accession>
<dbReference type="GeneID" id="36591095"/>
<keyword evidence="3" id="KW-1185">Reference proteome</keyword>
<gene>
    <name evidence="2" type="ORF">K444DRAFT_629162</name>
</gene>
<dbReference type="EMBL" id="KZ613788">
    <property type="protein sequence ID" value="PMD60673.1"/>
    <property type="molecule type" value="Genomic_DNA"/>
</dbReference>
<feature type="compositionally biased region" description="Low complexity" evidence="1">
    <location>
        <begin position="163"/>
        <end position="176"/>
    </location>
</feature>
<dbReference type="OrthoDB" id="3561921at2759"/>
<protein>
    <submittedName>
        <fullName evidence="2">Uncharacterized protein</fullName>
    </submittedName>
</protein>